<dbReference type="InterPro" id="IPR016130">
    <property type="entry name" value="Tyr_Pase_AS"/>
</dbReference>
<dbReference type="PATRIC" id="fig|1218508.4.peg.154"/>
<keyword evidence="4" id="KW-1185">Reference proteome</keyword>
<comment type="similarity">
    <text evidence="1">Belongs to the protein-tyrosine phosphatase family.</text>
</comment>
<dbReference type="STRING" id="1218508.JG29_01490"/>
<dbReference type="PROSITE" id="PS00383">
    <property type="entry name" value="TYR_PHOSPHATASE_1"/>
    <property type="match status" value="1"/>
</dbReference>
<feature type="region of interest" description="Disordered" evidence="2">
    <location>
        <begin position="97"/>
        <end position="118"/>
    </location>
</feature>
<dbReference type="AlphaFoldDB" id="A0A0F4L0K7"/>
<dbReference type="OrthoDB" id="1188001at2"/>
<dbReference type="PANTHER" id="PTHR31126:SF1">
    <property type="entry name" value="TYROSINE SPECIFIC PROTEIN PHOSPHATASES DOMAIN-CONTAINING PROTEIN"/>
    <property type="match status" value="1"/>
</dbReference>
<dbReference type="HOGENOM" id="CLU_057546_0_2_9"/>
<evidence type="ECO:0000313" key="3">
    <source>
        <dbReference type="EMBL" id="KJY51106.1"/>
    </source>
</evidence>
<proteinExistence type="inferred from homology"/>
<dbReference type="PANTHER" id="PTHR31126">
    <property type="entry name" value="TYROSINE-PROTEIN PHOSPHATASE"/>
    <property type="match status" value="1"/>
</dbReference>
<dbReference type="SUPFAM" id="SSF52799">
    <property type="entry name" value="(Phosphotyrosine protein) phosphatases II"/>
    <property type="match status" value="1"/>
</dbReference>
<evidence type="ECO:0000256" key="1">
    <source>
        <dbReference type="ARBA" id="ARBA00009580"/>
    </source>
</evidence>
<name>A0A0F4L0K7_9LACO</name>
<accession>A0A0F4L0K7</accession>
<comment type="caution">
    <text evidence="3">The sequence shown here is derived from an EMBL/GenBank/DDBJ whole genome shotgun (WGS) entry which is preliminary data.</text>
</comment>
<reference evidence="3 4" key="1">
    <citation type="submission" date="2014-12" db="EMBL/GenBank/DDBJ databases">
        <title>Comparative genomics of the lactic acid bacteria isolated from the honey bee gut.</title>
        <authorList>
            <person name="Ellegaard K.M."/>
            <person name="Tamarit D."/>
            <person name="Javelind E."/>
            <person name="Olofsson T."/>
            <person name="Andersson S.G."/>
            <person name="Vasquez A."/>
        </authorList>
    </citation>
    <scope>NUCLEOTIDE SEQUENCE [LARGE SCALE GENOMIC DNA]</scope>
    <source>
        <strain evidence="3 4">Hon2</strain>
    </source>
</reference>
<evidence type="ECO:0000256" key="2">
    <source>
        <dbReference type="SAM" id="MobiDB-lite"/>
    </source>
</evidence>
<dbReference type="EMBL" id="JXBZ01000002">
    <property type="protein sequence ID" value="KJY51106.1"/>
    <property type="molecule type" value="Genomic_DNA"/>
</dbReference>
<dbReference type="Pfam" id="PF13350">
    <property type="entry name" value="Y_phosphatase3"/>
    <property type="match status" value="1"/>
</dbReference>
<dbReference type="Gene3D" id="3.90.190.10">
    <property type="entry name" value="Protein tyrosine phosphatase superfamily"/>
    <property type="match status" value="1"/>
</dbReference>
<sequence>MENKRLLNLEGGRNFRELGGYPTQDGRVIKTHKVIRSATLGQLTDKDLQYLSDYGIRYDIDFRSIDEQQAVADRVPPKAKYVFDPVFSVDLTQSSKFDEQEKASQPQHNIEGLNDIPQDGHDNMCNTYRELIHSDSAKKAYRIFFDYLLANEKDQQAVLFHCTAGKDRTGMGAVFLMTALGVDQKTIVNDYLLTNTVLEDYINEQLQPFNNDPELYQSVKSLMQVSHDYLSAADEEVKKESGNWLNYVQNEIKVTPQEIADLKKIYLQ</sequence>
<gene>
    <name evidence="3" type="primary">ptp3</name>
    <name evidence="3" type="ORF">JG29_01490</name>
</gene>
<organism evidence="3 4">
    <name type="scientific">Bombilactobacillus mellis</name>
    <dbReference type="NCBI Taxonomy" id="1218508"/>
    <lineage>
        <taxon>Bacteria</taxon>
        <taxon>Bacillati</taxon>
        <taxon>Bacillota</taxon>
        <taxon>Bacilli</taxon>
        <taxon>Lactobacillales</taxon>
        <taxon>Lactobacillaceae</taxon>
        <taxon>Bombilactobacillus</taxon>
    </lineage>
</organism>
<dbReference type="InterPro" id="IPR026893">
    <property type="entry name" value="Tyr/Ser_Pase_IphP-type"/>
</dbReference>
<dbReference type="GO" id="GO:0004721">
    <property type="term" value="F:phosphoprotein phosphatase activity"/>
    <property type="evidence" value="ECO:0007669"/>
    <property type="project" value="InterPro"/>
</dbReference>
<evidence type="ECO:0000313" key="4">
    <source>
        <dbReference type="Proteomes" id="UP000033695"/>
    </source>
</evidence>
<dbReference type="Proteomes" id="UP000033695">
    <property type="component" value="Unassembled WGS sequence"/>
</dbReference>
<dbReference type="RefSeq" id="WP_045922063.1">
    <property type="nucleotide sequence ID" value="NZ_JBHTHW010000004.1"/>
</dbReference>
<dbReference type="InterPro" id="IPR029021">
    <property type="entry name" value="Prot-tyrosine_phosphatase-like"/>
</dbReference>
<protein>
    <submittedName>
        <fullName evidence="3">Protein-tyrosine phosphatase</fullName>
    </submittedName>
</protein>